<dbReference type="CDD" id="cd00177">
    <property type="entry name" value="START"/>
    <property type="match status" value="1"/>
</dbReference>
<proteinExistence type="predicted"/>
<dbReference type="InterPro" id="IPR051869">
    <property type="entry name" value="STARD3"/>
</dbReference>
<sequence>MTTTYALAGVTDVLQPAHQKYNDALYNAGKAMEDLMEICQCPQFETREGWEKRASRSNCIVYSKPFQFGTVFTLRAEFDFPLEQLFHEHWKNFDYAPQFSKNASFVKRIETLTPFVDVIHYGLSDEIGISARDFLAGRMHRRVGNELFVAVRSYEHEGFGEVENSIRGELILGGGRFRVSPSDARKTIVDYVLCADFKGTDSDDEKRDQALMKFMIEDVEGARKEIAHIKVRVRKQSQGEEEEHFF</sequence>
<dbReference type="GO" id="GO:0099044">
    <property type="term" value="P:vesicle tethering to endoplasmic reticulum"/>
    <property type="evidence" value="ECO:0007669"/>
    <property type="project" value="TreeGrafter"/>
</dbReference>
<evidence type="ECO:0000259" key="1">
    <source>
        <dbReference type="PROSITE" id="PS50848"/>
    </source>
</evidence>
<dbReference type="InterPro" id="IPR023393">
    <property type="entry name" value="START-like_dom_sf"/>
</dbReference>
<dbReference type="OMA" id="EWNENIK"/>
<organism evidence="2 4">
    <name type="scientific">Toxocara canis</name>
    <name type="common">Canine roundworm</name>
    <dbReference type="NCBI Taxonomy" id="6265"/>
    <lineage>
        <taxon>Eukaryota</taxon>
        <taxon>Metazoa</taxon>
        <taxon>Ecdysozoa</taxon>
        <taxon>Nematoda</taxon>
        <taxon>Chromadorea</taxon>
        <taxon>Rhabditida</taxon>
        <taxon>Spirurina</taxon>
        <taxon>Ascaridomorpha</taxon>
        <taxon>Ascaridoidea</taxon>
        <taxon>Toxocaridae</taxon>
        <taxon>Toxocara</taxon>
    </lineage>
</organism>
<dbReference type="OrthoDB" id="74575at2759"/>
<dbReference type="PANTHER" id="PTHR46121:SF3">
    <property type="entry name" value="STEROIDOGENIC ACUTE REGULATORY-LIKE PROTEIN 1"/>
    <property type="match status" value="1"/>
</dbReference>
<dbReference type="GO" id="GO:0005789">
    <property type="term" value="C:endoplasmic reticulum membrane"/>
    <property type="evidence" value="ECO:0007669"/>
    <property type="project" value="TreeGrafter"/>
</dbReference>
<reference evidence="3" key="2">
    <citation type="submission" date="2018-11" db="EMBL/GenBank/DDBJ databases">
        <authorList>
            <consortium name="Pathogen Informatics"/>
        </authorList>
    </citation>
    <scope>NUCLEOTIDE SEQUENCE [LARGE SCALE GENOMIC DNA]</scope>
</reference>
<dbReference type="GO" id="GO:0008289">
    <property type="term" value="F:lipid binding"/>
    <property type="evidence" value="ECO:0007669"/>
    <property type="project" value="InterPro"/>
</dbReference>
<dbReference type="STRING" id="6265.A0A0B2VEY3"/>
<dbReference type="Pfam" id="PF01852">
    <property type="entry name" value="START"/>
    <property type="match status" value="1"/>
</dbReference>
<keyword evidence="4" id="KW-1185">Reference proteome</keyword>
<evidence type="ECO:0000313" key="3">
    <source>
        <dbReference type="EMBL" id="VDM41561.1"/>
    </source>
</evidence>
<dbReference type="InterPro" id="IPR002913">
    <property type="entry name" value="START_lipid-bd_dom"/>
</dbReference>
<feature type="domain" description="START" evidence="1">
    <location>
        <begin position="90"/>
        <end position="199"/>
    </location>
</feature>
<dbReference type="PROSITE" id="PS50848">
    <property type="entry name" value="START"/>
    <property type="match status" value="1"/>
</dbReference>
<name>A0A0B2VEY3_TOXCA</name>
<dbReference type="AlphaFoldDB" id="A0A0B2VEY3"/>
<reference evidence="2 4" key="1">
    <citation type="submission" date="2014-11" db="EMBL/GenBank/DDBJ databases">
        <title>Genetic blueprint of the zoonotic pathogen Toxocara canis.</title>
        <authorList>
            <person name="Zhu X.-Q."/>
            <person name="Korhonen P.K."/>
            <person name="Cai H."/>
            <person name="Young N.D."/>
            <person name="Nejsum P."/>
            <person name="von Samson-Himmelstjerna G."/>
            <person name="Boag P.R."/>
            <person name="Tan P."/>
            <person name="Li Q."/>
            <person name="Min J."/>
            <person name="Yang Y."/>
            <person name="Wang X."/>
            <person name="Fang X."/>
            <person name="Hall R.S."/>
            <person name="Hofmann A."/>
            <person name="Sternberg P.W."/>
            <person name="Jex A.R."/>
            <person name="Gasser R.B."/>
        </authorList>
    </citation>
    <scope>NUCLEOTIDE SEQUENCE [LARGE SCALE GENOMIC DNA]</scope>
    <source>
        <strain evidence="2">PN_DK_2014</strain>
    </source>
</reference>
<dbReference type="EMBL" id="JPKZ01001765">
    <property type="protein sequence ID" value="KHN80108.1"/>
    <property type="molecule type" value="Genomic_DNA"/>
</dbReference>
<accession>A0A0B2VEY3</accession>
<dbReference type="GO" id="GO:0031902">
    <property type="term" value="C:late endosome membrane"/>
    <property type="evidence" value="ECO:0007669"/>
    <property type="project" value="TreeGrafter"/>
</dbReference>
<dbReference type="GO" id="GO:0140284">
    <property type="term" value="C:endoplasmic reticulum-endosome membrane contact site"/>
    <property type="evidence" value="ECO:0007669"/>
    <property type="project" value="TreeGrafter"/>
</dbReference>
<dbReference type="SUPFAM" id="SSF55961">
    <property type="entry name" value="Bet v1-like"/>
    <property type="match status" value="1"/>
</dbReference>
<evidence type="ECO:0000313" key="4">
    <source>
        <dbReference type="Proteomes" id="UP000031036"/>
    </source>
</evidence>
<dbReference type="Gene3D" id="3.30.530.20">
    <property type="match status" value="1"/>
</dbReference>
<dbReference type="Proteomes" id="UP000031036">
    <property type="component" value="Unassembled WGS sequence"/>
</dbReference>
<gene>
    <name evidence="2" type="primary">strl-1</name>
    <name evidence="2" type="ORF">Tcan_12322</name>
    <name evidence="3" type="ORF">TCNE_LOCUS10240</name>
</gene>
<dbReference type="GO" id="GO:0005765">
    <property type="term" value="C:lysosomal membrane"/>
    <property type="evidence" value="ECO:0007669"/>
    <property type="project" value="TreeGrafter"/>
</dbReference>
<dbReference type="EMBL" id="UYWY01020435">
    <property type="protein sequence ID" value="VDM41561.1"/>
    <property type="molecule type" value="Genomic_DNA"/>
</dbReference>
<dbReference type="PANTHER" id="PTHR46121">
    <property type="entry name" value="STEROIDOGENIC ACUTE REGULATORY PROTEIN-LIKE"/>
    <property type="match status" value="1"/>
</dbReference>
<protein>
    <submittedName>
        <fullName evidence="2">Steroidogenic acute regulatory-like protein 1</fullName>
    </submittedName>
</protein>
<evidence type="ECO:0000313" key="2">
    <source>
        <dbReference type="EMBL" id="KHN80108.1"/>
    </source>
</evidence>